<evidence type="ECO:0000256" key="3">
    <source>
        <dbReference type="SAM" id="MobiDB-lite"/>
    </source>
</evidence>
<dbReference type="PANTHER" id="PTHR30137">
    <property type="entry name" value="LUCIFERASE-LIKE MONOOXYGENASE"/>
    <property type="match status" value="1"/>
</dbReference>
<dbReference type="InterPro" id="IPR050766">
    <property type="entry name" value="Bact_Lucif_Oxidored"/>
</dbReference>
<evidence type="ECO:0000259" key="4">
    <source>
        <dbReference type="Pfam" id="PF00296"/>
    </source>
</evidence>
<feature type="region of interest" description="Disordered" evidence="3">
    <location>
        <begin position="395"/>
        <end position="417"/>
    </location>
</feature>
<protein>
    <recommendedName>
        <fullName evidence="4">Luciferase-like domain-containing protein</fullName>
    </recommendedName>
</protein>
<evidence type="ECO:0000313" key="5">
    <source>
        <dbReference type="EMBL" id="SVA22889.1"/>
    </source>
</evidence>
<dbReference type="InterPro" id="IPR011251">
    <property type="entry name" value="Luciferase-like_dom"/>
</dbReference>
<name>A0A381U438_9ZZZZ</name>
<dbReference type="GO" id="GO:0005829">
    <property type="term" value="C:cytosol"/>
    <property type="evidence" value="ECO:0007669"/>
    <property type="project" value="TreeGrafter"/>
</dbReference>
<dbReference type="EMBL" id="UINC01005682">
    <property type="protein sequence ID" value="SVA22889.1"/>
    <property type="molecule type" value="Genomic_DNA"/>
</dbReference>
<dbReference type="Pfam" id="PF00296">
    <property type="entry name" value="Bac_luciferase"/>
    <property type="match status" value="1"/>
</dbReference>
<feature type="compositionally biased region" description="Polar residues" evidence="3">
    <location>
        <begin position="396"/>
        <end position="407"/>
    </location>
</feature>
<dbReference type="AlphaFoldDB" id="A0A381U438"/>
<dbReference type="PANTHER" id="PTHR30137:SF8">
    <property type="entry name" value="BLR5498 PROTEIN"/>
    <property type="match status" value="1"/>
</dbReference>
<gene>
    <name evidence="5" type="ORF">METZ01_LOCUS75743</name>
</gene>
<dbReference type="GO" id="GO:0004497">
    <property type="term" value="F:monooxygenase activity"/>
    <property type="evidence" value="ECO:0007669"/>
    <property type="project" value="UniProtKB-KW"/>
</dbReference>
<accession>A0A381U438</accession>
<organism evidence="5">
    <name type="scientific">marine metagenome</name>
    <dbReference type="NCBI Taxonomy" id="408172"/>
    <lineage>
        <taxon>unclassified sequences</taxon>
        <taxon>metagenomes</taxon>
        <taxon>ecological metagenomes</taxon>
    </lineage>
</organism>
<sequence length="417" mass="47383">MKFGIFYEHQLPRPWDDGLEQRLFQDALDQVELADKLGIDYAWEVEHHFLEEYSHSSAPEVFLAACSQRTKSIRLGHGIVLMPPNYNHPARVAERISTLDLVSNGRVEWGTGESSALLELGGYKVPVEEKRDQWMEAVEQCANMMALDPYPGYEGKFFSMPCRNIVPKPVQRPHPPIWVACSNRETIKLAAKLGIGALTFAFVDPSEAKLWVDDYYRIFKEECVPIGHTVNPNVAMVTAFSVHKSAKEARKRGLEGFQFFGYALGHHYIFGEHTPGRTDIWDSFQSSKGSIPIEDVGGIGTPDDLRNHLKGFEDAGVDQVSFIQQSGKNKHEHICESLELFAKKVMPEFRENEINRQKNKMKDLAPYIEKAMKRKKEFKQLQDEEIPKVVALGRQITEQSESQSDSSVFDDKNHAAE</sequence>
<reference evidence="5" key="1">
    <citation type="submission" date="2018-05" db="EMBL/GenBank/DDBJ databases">
        <authorList>
            <person name="Lanie J.A."/>
            <person name="Ng W.-L."/>
            <person name="Kazmierczak K.M."/>
            <person name="Andrzejewski T.M."/>
            <person name="Davidsen T.M."/>
            <person name="Wayne K.J."/>
            <person name="Tettelin H."/>
            <person name="Glass J.I."/>
            <person name="Rusch D."/>
            <person name="Podicherti R."/>
            <person name="Tsui H.-C.T."/>
            <person name="Winkler M.E."/>
        </authorList>
    </citation>
    <scope>NUCLEOTIDE SEQUENCE</scope>
</reference>
<keyword evidence="1" id="KW-0560">Oxidoreductase</keyword>
<evidence type="ECO:0000256" key="2">
    <source>
        <dbReference type="ARBA" id="ARBA00023033"/>
    </source>
</evidence>
<dbReference type="Gene3D" id="3.20.20.30">
    <property type="entry name" value="Luciferase-like domain"/>
    <property type="match status" value="1"/>
</dbReference>
<dbReference type="SUPFAM" id="SSF51679">
    <property type="entry name" value="Bacterial luciferase-like"/>
    <property type="match status" value="1"/>
</dbReference>
<feature type="domain" description="Luciferase-like" evidence="4">
    <location>
        <begin position="1"/>
        <end position="319"/>
    </location>
</feature>
<proteinExistence type="predicted"/>
<keyword evidence="2" id="KW-0503">Monooxygenase</keyword>
<dbReference type="InterPro" id="IPR036661">
    <property type="entry name" value="Luciferase-like_sf"/>
</dbReference>
<evidence type="ECO:0000256" key="1">
    <source>
        <dbReference type="ARBA" id="ARBA00023002"/>
    </source>
</evidence>
<dbReference type="GO" id="GO:0016705">
    <property type="term" value="F:oxidoreductase activity, acting on paired donors, with incorporation or reduction of molecular oxygen"/>
    <property type="evidence" value="ECO:0007669"/>
    <property type="project" value="InterPro"/>
</dbReference>